<gene>
    <name evidence="1" type="ORF">NPRO_04270</name>
</gene>
<reference evidence="1" key="1">
    <citation type="journal article" name="DNA Res.">
        <title>The physiological potential of anammox bacteria as revealed by their core genome structure.</title>
        <authorList>
            <person name="Okubo T."/>
            <person name="Toyoda A."/>
            <person name="Fukuhara K."/>
            <person name="Uchiyama I."/>
            <person name="Harigaya Y."/>
            <person name="Kuroiwa M."/>
            <person name="Suzuki T."/>
            <person name="Murakami Y."/>
            <person name="Suwa Y."/>
            <person name="Takami H."/>
        </authorList>
    </citation>
    <scope>NUCLEOTIDE SEQUENCE</scope>
    <source>
        <strain evidence="1">317325-2</strain>
    </source>
</reference>
<protein>
    <submittedName>
        <fullName evidence="1">Uncharacterized protein</fullName>
    </submittedName>
</protein>
<organism evidence="1 2">
    <name type="scientific">Candidatus Nitrosymbiomonas proteolyticus</name>
    <dbReference type="NCBI Taxonomy" id="2608984"/>
    <lineage>
        <taxon>Bacteria</taxon>
        <taxon>Bacillati</taxon>
        <taxon>Armatimonadota</taxon>
        <taxon>Armatimonadota incertae sedis</taxon>
        <taxon>Candidatus Nitrosymbiomonas</taxon>
    </lineage>
</organism>
<dbReference type="Proteomes" id="UP000662873">
    <property type="component" value="Chromosome"/>
</dbReference>
<dbReference type="AlphaFoldDB" id="A0A809RSY6"/>
<evidence type="ECO:0000313" key="2">
    <source>
        <dbReference type="Proteomes" id="UP000662873"/>
    </source>
</evidence>
<proteinExistence type="predicted"/>
<dbReference type="KEGG" id="npy:NPRO_04270"/>
<sequence length="264" mass="29274">MVRILVSKGIIGFRITERRVLITPQRQNLAHALFLDRSSLATFISRLPARDPKIEWDFLFGAGPGSTQGPLQRYLRYLLYRNCLIAHPTSQVSYYLGSFLSTVPAATWRALERLGSASVPMSVSSASSANLLKWVAAGRGEDPSDEACDRKDVTVELRMSTELVIKCAEPDAESLLSGYPVLWTTLAGVAATLKGSQLHTDIGAALRGKYLLGKQRYLQCIAFVNGRRLQEASLPLSIEHLDRAVPYGSWPEEYLRSLREHLKG</sequence>
<accession>A0A809RSY6</accession>
<name>A0A809RSY6_9BACT</name>
<dbReference type="EMBL" id="AP021858">
    <property type="protein sequence ID" value="BBO22832.1"/>
    <property type="molecule type" value="Genomic_DNA"/>
</dbReference>
<evidence type="ECO:0000313" key="1">
    <source>
        <dbReference type="EMBL" id="BBO22832.1"/>
    </source>
</evidence>